<dbReference type="PANTHER" id="PTHR35566">
    <property type="entry name" value="BLR3599 PROTEIN"/>
    <property type="match status" value="1"/>
</dbReference>
<proteinExistence type="predicted"/>
<evidence type="ECO:0008006" key="3">
    <source>
        <dbReference type="Google" id="ProtNLM"/>
    </source>
</evidence>
<reference evidence="1 2" key="1">
    <citation type="journal article" date="2016" name="Appl. Environ. Microbiol.">
        <title>Whole genome relationships among Francisella bacteria of diverse origin define new species and provide specific regions for detection.</title>
        <authorList>
            <person name="Challacombe J.F."/>
            <person name="Petersen J.M."/>
            <person name="Gallegos-Graves V."/>
            <person name="Hodge D."/>
            <person name="Pillai S."/>
            <person name="Kuske C.R."/>
        </authorList>
    </citation>
    <scope>NUCLEOTIDE SEQUENCE [LARGE SCALE GENOMIC DNA]</scope>
    <source>
        <strain evidence="2">TX07-7310</strain>
    </source>
</reference>
<name>A0A1L4BUY7_9GAMM</name>
<dbReference type="PANTHER" id="PTHR35566:SF1">
    <property type="entry name" value="TYPE VI SECRETION SYSTEM BASEPLATE COMPONENT TSSK1"/>
    <property type="match status" value="1"/>
</dbReference>
<dbReference type="InterPro" id="IPR010263">
    <property type="entry name" value="T6SS_TssK"/>
</dbReference>
<evidence type="ECO:0000313" key="1">
    <source>
        <dbReference type="EMBL" id="API87660.1"/>
    </source>
</evidence>
<dbReference type="NCBIfam" id="TIGR03353">
    <property type="entry name" value="VI_chp_4"/>
    <property type="match status" value="1"/>
</dbReference>
<sequence>MSQVHWSMGQALLPEHFILQQKYMHQLNGHVNNVINGYDDGVLDIVIDEKALSYNILKITDLAIFMPNQIFVSLKFNAICNAYELDSEQISDGKLSLYLTLKDNPDIQLKNINNHDVEIEYYEFFLSDSLVTNAEYSVKLFELSYIEDEQKWQIDRYIPKCILLPQLFAKSFLGSTKDKLSNIREKLQTICINKNLYDRYQSVYLKLSEIEFWLNLQQADSRPINIQDLRNNLYQLYQCASLVWDNKTYLYESCSQPLHDCNKLLDLIDKYFGVELKNPNIHTLTYKQGIYQSGILDDEFFTSESKYLVYESNSSSISDKKMLVKGFAPSKAENILLKALPGVEIKAVDEKVVLDNFPNADQVFEIIPSGDQWQAVADEKVLCLKINLLNDEISQIYLSCI</sequence>
<dbReference type="KEGG" id="frx:F7310_09995"/>
<gene>
    <name evidence="1" type="ORF">F7310_09995</name>
</gene>
<dbReference type="AlphaFoldDB" id="A0A1L4BUY7"/>
<accession>A0A1L4BUY7</accession>
<dbReference type="EMBL" id="CP016796">
    <property type="protein sequence ID" value="API87660.1"/>
    <property type="molecule type" value="Genomic_DNA"/>
</dbReference>
<dbReference type="STRING" id="573570.F7310_09995"/>
<protein>
    <recommendedName>
        <fullName evidence="3">Type VI secretion system-associated protein</fullName>
    </recommendedName>
</protein>
<organism evidence="1 2">
    <name type="scientific">Francisella uliginis</name>
    <dbReference type="NCBI Taxonomy" id="573570"/>
    <lineage>
        <taxon>Bacteria</taxon>
        <taxon>Pseudomonadati</taxon>
        <taxon>Pseudomonadota</taxon>
        <taxon>Gammaproteobacteria</taxon>
        <taxon>Thiotrichales</taxon>
        <taxon>Francisellaceae</taxon>
        <taxon>Francisella</taxon>
    </lineage>
</organism>
<keyword evidence="2" id="KW-1185">Reference proteome</keyword>
<dbReference type="RefSeq" id="WP_072713437.1">
    <property type="nucleotide sequence ID" value="NZ_CP016796.1"/>
</dbReference>
<dbReference type="OrthoDB" id="9775333at2"/>
<evidence type="ECO:0000313" key="2">
    <source>
        <dbReference type="Proteomes" id="UP000184222"/>
    </source>
</evidence>
<dbReference type="Proteomes" id="UP000184222">
    <property type="component" value="Chromosome"/>
</dbReference>